<dbReference type="InterPro" id="IPR033443">
    <property type="entry name" value="PROP1-like_PPR_dom"/>
</dbReference>
<organism evidence="3 4">
    <name type="scientific">Haematococcus lacustris</name>
    <name type="common">Green alga</name>
    <name type="synonym">Haematococcus pluvialis</name>
    <dbReference type="NCBI Taxonomy" id="44745"/>
    <lineage>
        <taxon>Eukaryota</taxon>
        <taxon>Viridiplantae</taxon>
        <taxon>Chlorophyta</taxon>
        <taxon>core chlorophytes</taxon>
        <taxon>Chlorophyceae</taxon>
        <taxon>CS clade</taxon>
        <taxon>Chlamydomonadales</taxon>
        <taxon>Haematococcaceae</taxon>
        <taxon>Haematococcus</taxon>
    </lineage>
</organism>
<feature type="domain" description="PROP1-like PPR" evidence="2">
    <location>
        <begin position="145"/>
        <end position="286"/>
    </location>
</feature>
<proteinExistence type="predicted"/>
<dbReference type="Pfam" id="PF17177">
    <property type="entry name" value="PPR_long"/>
    <property type="match status" value="1"/>
</dbReference>
<gene>
    <name evidence="3" type="ORF">HaLaN_11151</name>
</gene>
<protein>
    <recommendedName>
        <fullName evidence="2">PROP1-like PPR domain-containing protein</fullName>
    </recommendedName>
</protein>
<comment type="caution">
    <text evidence="3">The sequence shown here is derived from an EMBL/GenBank/DDBJ whole genome shotgun (WGS) entry which is preliminary data.</text>
</comment>
<dbReference type="Proteomes" id="UP000485058">
    <property type="component" value="Unassembled WGS sequence"/>
</dbReference>
<sequence length="313" mass="33880">MPAFITSKDISGLIQGGAPRNHMLGLSLEQVVELVANPGAPWPCPVPSTGIAVSTFEAMAALLMLLTDQADIKALNAAMLHLRRAPQIEQLLKAAVEGGVANTHTWAAAFKALGQVGATPRVLDLLAQALRQGRDVGPVAASVVLHQCCRQGELDLALNCYFRLTSLPSPWVPLLCRALFQAISKSGKWELLPVVYQQMVASKVAPSEQVWCQLVALAARAEQPELAIAYFRASQVDGTAPSLPLWNALLSTLAQQPQLNQVLEAYRQLLALKLHPDAYTYVSLLSAWGRLQAPLELIEDTVAEMRHHGVKVR</sequence>
<evidence type="ECO:0000259" key="2">
    <source>
        <dbReference type="Pfam" id="PF17177"/>
    </source>
</evidence>
<dbReference type="InterPro" id="IPR011990">
    <property type="entry name" value="TPR-like_helical_dom_sf"/>
</dbReference>
<dbReference type="PANTHER" id="PTHR47447">
    <property type="entry name" value="OS03G0856100 PROTEIN"/>
    <property type="match status" value="1"/>
</dbReference>
<dbReference type="PANTHER" id="PTHR47447:SF17">
    <property type="entry name" value="OS12G0638900 PROTEIN"/>
    <property type="match status" value="1"/>
</dbReference>
<name>A0A699ZHA0_HAELA</name>
<reference evidence="3 4" key="1">
    <citation type="submission" date="2020-02" db="EMBL/GenBank/DDBJ databases">
        <title>Draft genome sequence of Haematococcus lacustris strain NIES-144.</title>
        <authorList>
            <person name="Morimoto D."/>
            <person name="Nakagawa S."/>
            <person name="Yoshida T."/>
            <person name="Sawayama S."/>
        </authorList>
    </citation>
    <scope>NUCLEOTIDE SEQUENCE [LARGE SCALE GENOMIC DNA]</scope>
    <source>
        <strain evidence="3 4">NIES-144</strain>
    </source>
</reference>
<dbReference type="AlphaFoldDB" id="A0A699ZHA0"/>
<dbReference type="EMBL" id="BLLF01000793">
    <property type="protein sequence ID" value="GFH15002.1"/>
    <property type="molecule type" value="Genomic_DNA"/>
</dbReference>
<evidence type="ECO:0000313" key="3">
    <source>
        <dbReference type="EMBL" id="GFH15002.1"/>
    </source>
</evidence>
<keyword evidence="1" id="KW-0677">Repeat</keyword>
<keyword evidence="4" id="KW-1185">Reference proteome</keyword>
<evidence type="ECO:0000313" key="4">
    <source>
        <dbReference type="Proteomes" id="UP000485058"/>
    </source>
</evidence>
<evidence type="ECO:0000256" key="1">
    <source>
        <dbReference type="ARBA" id="ARBA00022737"/>
    </source>
</evidence>
<dbReference type="Gene3D" id="1.25.40.10">
    <property type="entry name" value="Tetratricopeptide repeat domain"/>
    <property type="match status" value="1"/>
</dbReference>
<accession>A0A699ZHA0</accession>